<protein>
    <submittedName>
        <fullName evidence="1">Uncharacterized protein</fullName>
    </submittedName>
</protein>
<gene>
    <name evidence="1" type="ORF">SDC9_184318</name>
</gene>
<reference evidence="1" key="1">
    <citation type="submission" date="2019-08" db="EMBL/GenBank/DDBJ databases">
        <authorList>
            <person name="Kucharzyk K."/>
            <person name="Murdoch R.W."/>
            <person name="Higgins S."/>
            <person name="Loffler F."/>
        </authorList>
    </citation>
    <scope>NUCLEOTIDE SEQUENCE</scope>
</reference>
<accession>A0A645HCQ1</accession>
<name>A0A645HCQ1_9ZZZZ</name>
<organism evidence="1">
    <name type="scientific">bioreactor metagenome</name>
    <dbReference type="NCBI Taxonomy" id="1076179"/>
    <lineage>
        <taxon>unclassified sequences</taxon>
        <taxon>metagenomes</taxon>
        <taxon>ecological metagenomes</taxon>
    </lineage>
</organism>
<comment type="caution">
    <text evidence="1">The sequence shown here is derived from an EMBL/GenBank/DDBJ whole genome shotgun (WGS) entry which is preliminary data.</text>
</comment>
<dbReference type="AlphaFoldDB" id="A0A645HCQ1"/>
<proteinExistence type="predicted"/>
<dbReference type="EMBL" id="VSSQ01091160">
    <property type="protein sequence ID" value="MPN36807.1"/>
    <property type="molecule type" value="Genomic_DNA"/>
</dbReference>
<sequence>MHGFINYELQKRKITLKDIEEIIHIIDLDGTYIEDERIVEEPKMYSAMFLKNKVIVYNKERIVDRNIRKRANIEALLGVSSIAKVNYHLYYFSINLEHVLHNNPNVVSVREKIYLSNSFDDDNADNPEQFLALINYKDVKHFNNYKESWEYARNSDNALNRASNVCFALEKYIN</sequence>
<evidence type="ECO:0000313" key="1">
    <source>
        <dbReference type="EMBL" id="MPN36807.1"/>
    </source>
</evidence>